<name>A0A6J8DGI0_MYTCO</name>
<evidence type="ECO:0000313" key="2">
    <source>
        <dbReference type="EMBL" id="CAC5407758.1"/>
    </source>
</evidence>
<feature type="compositionally biased region" description="Basic and acidic residues" evidence="1">
    <location>
        <begin position="14"/>
        <end position="23"/>
    </location>
</feature>
<evidence type="ECO:0000313" key="3">
    <source>
        <dbReference type="Proteomes" id="UP000507470"/>
    </source>
</evidence>
<feature type="compositionally biased region" description="Polar residues" evidence="1">
    <location>
        <begin position="197"/>
        <end position="242"/>
    </location>
</feature>
<gene>
    <name evidence="2" type="ORF">MCOR_41204</name>
</gene>
<feature type="region of interest" description="Disordered" evidence="1">
    <location>
        <begin position="1"/>
        <end position="23"/>
    </location>
</feature>
<keyword evidence="3" id="KW-1185">Reference proteome</keyword>
<accession>A0A6J8DGI0</accession>
<reference evidence="2 3" key="1">
    <citation type="submission" date="2020-06" db="EMBL/GenBank/DDBJ databases">
        <authorList>
            <person name="Li R."/>
            <person name="Bekaert M."/>
        </authorList>
    </citation>
    <scope>NUCLEOTIDE SEQUENCE [LARGE SCALE GENOMIC DNA]</scope>
    <source>
        <strain evidence="3">wild</strain>
    </source>
</reference>
<dbReference type="Proteomes" id="UP000507470">
    <property type="component" value="Unassembled WGS sequence"/>
</dbReference>
<dbReference type="AlphaFoldDB" id="A0A6J8DGI0"/>
<organism evidence="2 3">
    <name type="scientific">Mytilus coruscus</name>
    <name type="common">Sea mussel</name>
    <dbReference type="NCBI Taxonomy" id="42192"/>
    <lineage>
        <taxon>Eukaryota</taxon>
        <taxon>Metazoa</taxon>
        <taxon>Spiralia</taxon>
        <taxon>Lophotrochozoa</taxon>
        <taxon>Mollusca</taxon>
        <taxon>Bivalvia</taxon>
        <taxon>Autobranchia</taxon>
        <taxon>Pteriomorphia</taxon>
        <taxon>Mytilida</taxon>
        <taxon>Mytiloidea</taxon>
        <taxon>Mytilidae</taxon>
        <taxon>Mytilinae</taxon>
        <taxon>Mytilus</taxon>
    </lineage>
</organism>
<feature type="region of interest" description="Disordered" evidence="1">
    <location>
        <begin position="176"/>
        <end position="242"/>
    </location>
</feature>
<dbReference type="EMBL" id="CACVKT020007423">
    <property type="protein sequence ID" value="CAC5407758.1"/>
    <property type="molecule type" value="Genomic_DNA"/>
</dbReference>
<evidence type="ECO:0000256" key="1">
    <source>
        <dbReference type="SAM" id="MobiDB-lite"/>
    </source>
</evidence>
<proteinExistence type="predicted"/>
<protein>
    <submittedName>
        <fullName evidence="2">Uncharacterized protein</fullName>
    </submittedName>
</protein>
<sequence length="347" mass="39364">MSNPMQNLIGIMSRRTDDSQDMPRRQVAEQINRVETSPNVENKEERNIVHSTPYQIRDAALRVPELAQSIQKLTRKAYPSANLDVTETLALYYFVDAIPFKDIRIRLREVSPKTVAEAENIAVRLDAVHMADRSRNCNVKVIGVDTKTNDLSTKIDEVIKKTDRVSNEVETLKSKDTRSQEFKGNNRNYGLEPRVQGSWSKFNKGNNFHRNGGTNNQYIPRGQANGSNGYDQKPNSNHGNWQSKIKDNGILGMDFLTKNKCDLMLSKGYMMLYKERIPCFSIYGDKQNTCCRISLYDNVVIPPESELMASGKTVDGIPMNLSGIVEPDKNFIEKNWDINSEGSCKSE</sequence>